<evidence type="ECO:0000256" key="1">
    <source>
        <dbReference type="SAM" id="MobiDB-lite"/>
    </source>
</evidence>
<evidence type="ECO:0000313" key="4">
    <source>
        <dbReference type="Proteomes" id="UP000005939"/>
    </source>
</evidence>
<keyword evidence="2" id="KW-0472">Membrane</keyword>
<dbReference type="OrthoDB" id="7277769at2"/>
<dbReference type="RefSeq" id="WP_008853186.1">
    <property type="nucleotide sequence ID" value="NZ_AGFR01000003.1"/>
</dbReference>
<comment type="caution">
    <text evidence="3">The sequence shown here is derived from an EMBL/GenBank/DDBJ whole genome shotgun (WGS) entry which is preliminary data.</text>
</comment>
<name>G6EXM6_9PROT</name>
<keyword evidence="2" id="KW-1133">Transmembrane helix</keyword>
<dbReference type="AlphaFoldDB" id="G6EXM6"/>
<protein>
    <recommendedName>
        <fullName evidence="5">CsbD-like domain-containing protein</fullName>
    </recommendedName>
</protein>
<keyword evidence="2" id="KW-0812">Transmembrane</keyword>
<evidence type="ECO:0000256" key="2">
    <source>
        <dbReference type="SAM" id="Phobius"/>
    </source>
</evidence>
<organism evidence="3 4">
    <name type="scientific">Commensalibacter intestini A911</name>
    <dbReference type="NCBI Taxonomy" id="1088868"/>
    <lineage>
        <taxon>Bacteria</taxon>
        <taxon>Pseudomonadati</taxon>
        <taxon>Pseudomonadota</taxon>
        <taxon>Alphaproteobacteria</taxon>
        <taxon>Acetobacterales</taxon>
        <taxon>Acetobacteraceae</taxon>
    </lineage>
</organism>
<evidence type="ECO:0008006" key="5">
    <source>
        <dbReference type="Google" id="ProtNLM"/>
    </source>
</evidence>
<evidence type="ECO:0000313" key="3">
    <source>
        <dbReference type="EMBL" id="EHD14264.1"/>
    </source>
</evidence>
<feature type="transmembrane region" description="Helical" evidence="2">
    <location>
        <begin position="111"/>
        <end position="128"/>
    </location>
</feature>
<dbReference type="Proteomes" id="UP000005939">
    <property type="component" value="Unassembled WGS sequence"/>
</dbReference>
<feature type="compositionally biased region" description="Basic and acidic residues" evidence="1">
    <location>
        <begin position="34"/>
        <end position="43"/>
    </location>
</feature>
<proteinExistence type="predicted"/>
<dbReference type="STRING" id="1088868.CIN_01960"/>
<sequence length="136" mass="15120">MSKDLKDSVKDVSEKVEAAIDQGKEQLKGNTNQAKDDLHDLKNDAKDKFHDAKNSAKDSFHDIKNKADDHFSGLNGKAEDFAATAEDEFNRLYGEEGKMESLVNFVRDRPILSLGAAAVVGIILTKLLKCCCRKHR</sequence>
<dbReference type="EMBL" id="AGFR01000003">
    <property type="protein sequence ID" value="EHD14264.1"/>
    <property type="molecule type" value="Genomic_DNA"/>
</dbReference>
<accession>G6EXM6</accession>
<dbReference type="Gene3D" id="1.20.120.20">
    <property type="entry name" value="Apolipoprotein"/>
    <property type="match status" value="1"/>
</dbReference>
<gene>
    <name evidence="3" type="ORF">CIN_01960</name>
</gene>
<feature type="region of interest" description="Disordered" evidence="1">
    <location>
        <begin position="20"/>
        <end position="43"/>
    </location>
</feature>
<reference evidence="3 4" key="1">
    <citation type="submission" date="2011-10" db="EMBL/GenBank/DDBJ databases">
        <title>Genome Sequence of Commensalibacter intestini A911, isolated from Drosophila gut.</title>
        <authorList>
            <person name="Lee W.-J."/>
            <person name="Kim E.-K."/>
        </authorList>
    </citation>
    <scope>NUCLEOTIDE SEQUENCE [LARGE SCALE GENOMIC DNA]</scope>
    <source>
        <strain evidence="3 4">A911</strain>
    </source>
</reference>